<dbReference type="InterPro" id="IPR004761">
    <property type="entry name" value="Spore_GerAB"/>
</dbReference>
<accession>A0A9X7QN85</accession>
<sequence>MNQMTKKISTSQVTITISTALIADGFIVGSRSIAQHMQTPDVWISFFLGGLVSLVCGYCCAKLTQYYPGQTIFQYVQYLLGKPIGKCIGLLYVIWYIMVAAYQIRILGEFAQQFLLNRTPLFIVMCLPVLVGSYLLQSGIQPMVRFFQLFFPPTLLVILVILTSGFFDFQWHYVHPILGNGIVPIIHSVPLTFFSYFGYETILIFAAFMDKPKQSGKAVFLGISIPLLLYTLHGFVLVGTLSIEELKGLTWPTMEFAQRIQAWHLELIFFVIWIIQLFTTYVIGHFIAHIGCCSLIKKQTNISLYILMVIAYILACLPKNLNETFLLSNWISKMGIVCSVILPGILLIISFVRRRYICPSN</sequence>
<comment type="similarity">
    <text evidence="2">Belongs to the amino acid-polyamine-organocation (APC) superfamily. Spore germination protein (SGP) (TC 2.A.3.9) family.</text>
</comment>
<feature type="transmembrane region" description="Helical" evidence="8">
    <location>
        <begin position="333"/>
        <end position="352"/>
    </location>
</feature>
<dbReference type="GO" id="GO:0009847">
    <property type="term" value="P:spore germination"/>
    <property type="evidence" value="ECO:0007669"/>
    <property type="project" value="InterPro"/>
</dbReference>
<dbReference type="NCBIfam" id="TIGR00912">
    <property type="entry name" value="2A0309"/>
    <property type="match status" value="1"/>
</dbReference>
<keyword evidence="4" id="KW-0309">Germination</keyword>
<feature type="transmembrane region" description="Helical" evidence="8">
    <location>
        <begin position="185"/>
        <end position="208"/>
    </location>
</feature>
<feature type="transmembrane region" description="Helical" evidence="8">
    <location>
        <begin position="84"/>
        <end position="104"/>
    </location>
</feature>
<evidence type="ECO:0000313" key="9">
    <source>
        <dbReference type="EMBL" id="QDZ77123.1"/>
    </source>
</evidence>
<feature type="transmembrane region" description="Helical" evidence="8">
    <location>
        <begin position="220"/>
        <end position="243"/>
    </location>
</feature>
<evidence type="ECO:0000256" key="1">
    <source>
        <dbReference type="ARBA" id="ARBA00004141"/>
    </source>
</evidence>
<dbReference type="RefSeq" id="WP_197235303.1">
    <property type="nucleotide sequence ID" value="NZ_CP031778.1"/>
</dbReference>
<feature type="transmembrane region" description="Helical" evidence="8">
    <location>
        <begin position="12"/>
        <end position="30"/>
    </location>
</feature>
<dbReference type="Proteomes" id="UP000321735">
    <property type="component" value="Chromosome"/>
</dbReference>
<feature type="transmembrane region" description="Helical" evidence="8">
    <location>
        <begin position="149"/>
        <end position="173"/>
    </location>
</feature>
<comment type="subcellular location">
    <subcellularLocation>
        <location evidence="1">Membrane</location>
        <topology evidence="1">Multi-pass membrane protein</topology>
    </subcellularLocation>
</comment>
<feature type="transmembrane region" description="Helical" evidence="8">
    <location>
        <begin position="42"/>
        <end position="63"/>
    </location>
</feature>
<dbReference type="Pfam" id="PF03845">
    <property type="entry name" value="Spore_permease"/>
    <property type="match status" value="1"/>
</dbReference>
<dbReference type="EMBL" id="CP031778">
    <property type="protein sequence ID" value="QDZ77123.1"/>
    <property type="molecule type" value="Genomic_DNA"/>
</dbReference>
<feature type="transmembrane region" description="Helical" evidence="8">
    <location>
        <begin position="302"/>
        <end position="321"/>
    </location>
</feature>
<name>A0A9X7QN85_BACCE</name>
<proteinExistence type="inferred from homology"/>
<evidence type="ECO:0000256" key="4">
    <source>
        <dbReference type="ARBA" id="ARBA00022544"/>
    </source>
</evidence>
<keyword evidence="7 8" id="KW-0472">Membrane</keyword>
<dbReference type="PANTHER" id="PTHR34975">
    <property type="entry name" value="SPORE GERMINATION PROTEIN A2"/>
    <property type="match status" value="1"/>
</dbReference>
<keyword evidence="3" id="KW-0813">Transport</keyword>
<evidence type="ECO:0000256" key="6">
    <source>
        <dbReference type="ARBA" id="ARBA00022989"/>
    </source>
</evidence>
<organism evidence="9 10">
    <name type="scientific">Bacillus cereus</name>
    <dbReference type="NCBI Taxonomy" id="1396"/>
    <lineage>
        <taxon>Bacteria</taxon>
        <taxon>Bacillati</taxon>
        <taxon>Bacillota</taxon>
        <taxon>Bacilli</taxon>
        <taxon>Bacillales</taxon>
        <taxon>Bacillaceae</taxon>
        <taxon>Bacillus</taxon>
        <taxon>Bacillus cereus group</taxon>
    </lineage>
</organism>
<feature type="transmembrane region" description="Helical" evidence="8">
    <location>
        <begin position="263"/>
        <end position="290"/>
    </location>
</feature>
<reference evidence="9 10" key="1">
    <citation type="journal article" date="2019" name="Ecotoxicol. Environ. Saf.">
        <title>Microbial characterization of heavy metal resistant bacterial strains isolated from an electroplating wastewater treatment plant.</title>
        <authorList>
            <person name="Cai X."/>
            <person name="Zheng X."/>
            <person name="Zhang D."/>
            <person name="Iqbal W."/>
            <person name="Liu C."/>
            <person name="Yang B."/>
            <person name="Zhao X."/>
            <person name="Lu X."/>
            <person name="Mao Y."/>
        </authorList>
    </citation>
    <scope>NUCLEOTIDE SEQUENCE [LARGE SCALE GENOMIC DNA]</scope>
    <source>
        <strain evidence="9 10">Co1-1</strain>
    </source>
</reference>
<evidence type="ECO:0000256" key="5">
    <source>
        <dbReference type="ARBA" id="ARBA00022692"/>
    </source>
</evidence>
<dbReference type="PANTHER" id="PTHR34975:SF2">
    <property type="entry name" value="SPORE GERMINATION PROTEIN A2"/>
    <property type="match status" value="1"/>
</dbReference>
<feature type="transmembrane region" description="Helical" evidence="8">
    <location>
        <begin position="119"/>
        <end position="137"/>
    </location>
</feature>
<dbReference type="Gene3D" id="1.20.1740.10">
    <property type="entry name" value="Amino acid/polyamine transporter I"/>
    <property type="match status" value="1"/>
</dbReference>
<evidence type="ECO:0000256" key="3">
    <source>
        <dbReference type="ARBA" id="ARBA00022448"/>
    </source>
</evidence>
<evidence type="ECO:0000256" key="2">
    <source>
        <dbReference type="ARBA" id="ARBA00007998"/>
    </source>
</evidence>
<evidence type="ECO:0000256" key="8">
    <source>
        <dbReference type="SAM" id="Phobius"/>
    </source>
</evidence>
<evidence type="ECO:0000313" key="10">
    <source>
        <dbReference type="Proteomes" id="UP000321735"/>
    </source>
</evidence>
<keyword evidence="5 8" id="KW-0812">Transmembrane</keyword>
<protein>
    <submittedName>
        <fullName evidence="9">Uncharacterized protein</fullName>
    </submittedName>
</protein>
<gene>
    <name evidence="9" type="ORF">D0437_30820</name>
</gene>
<dbReference type="AlphaFoldDB" id="A0A9X7QN85"/>
<dbReference type="GO" id="GO:0016020">
    <property type="term" value="C:membrane"/>
    <property type="evidence" value="ECO:0007669"/>
    <property type="project" value="UniProtKB-SubCell"/>
</dbReference>
<evidence type="ECO:0000256" key="7">
    <source>
        <dbReference type="ARBA" id="ARBA00023136"/>
    </source>
</evidence>
<keyword evidence="6 8" id="KW-1133">Transmembrane helix</keyword>